<dbReference type="Proteomes" id="UP000828048">
    <property type="component" value="Chromosome 4"/>
</dbReference>
<reference evidence="1 2" key="1">
    <citation type="journal article" date="2021" name="Hortic Res">
        <title>High-quality reference genome and annotation aids understanding of berry development for evergreen blueberry (Vaccinium darrowii).</title>
        <authorList>
            <person name="Yu J."/>
            <person name="Hulse-Kemp A.M."/>
            <person name="Babiker E."/>
            <person name="Staton M."/>
        </authorList>
    </citation>
    <scope>NUCLEOTIDE SEQUENCE [LARGE SCALE GENOMIC DNA]</scope>
    <source>
        <strain evidence="2">cv. NJ 8807/NJ 8810</strain>
        <tissue evidence="1">Young leaf</tissue>
    </source>
</reference>
<organism evidence="1 2">
    <name type="scientific">Vaccinium darrowii</name>
    <dbReference type="NCBI Taxonomy" id="229202"/>
    <lineage>
        <taxon>Eukaryota</taxon>
        <taxon>Viridiplantae</taxon>
        <taxon>Streptophyta</taxon>
        <taxon>Embryophyta</taxon>
        <taxon>Tracheophyta</taxon>
        <taxon>Spermatophyta</taxon>
        <taxon>Magnoliopsida</taxon>
        <taxon>eudicotyledons</taxon>
        <taxon>Gunneridae</taxon>
        <taxon>Pentapetalae</taxon>
        <taxon>asterids</taxon>
        <taxon>Ericales</taxon>
        <taxon>Ericaceae</taxon>
        <taxon>Vaccinioideae</taxon>
        <taxon>Vaccinieae</taxon>
        <taxon>Vaccinium</taxon>
    </lineage>
</organism>
<accession>A0ACB7Z5Z5</accession>
<sequence>MMDFSIVKMLFGKKIFILVILGVLLFHDAILRRRRDSFRRYQFVVNETPFTRLCETKNILTVNGLFPGPTIEVHKGETIVVDVYNMGNYNITLHWHGVKQPRFPWSDGPAYITQCPIQPGSNFSQQIIFSVEEGTLWWHVHSDWSRATVHGAIVVYPQYGTTYPFPQPDEEVLITLGEWWKKDVMEVITEALTTGADPNISDAFTINGQPGDLYPCSQPETFQLTVVPGATYLLRIVNAAMNDIFFLSVANHSLTVVGTDGSCTKPFTTDYITISPGQTIDALLLADQPPGLYYIAARAYASGSNPFDNTTTTAVVQYYGPIYPFQQPSFPYLPDYNDTSAYINFSKSLRSLTSESYPIDVPLNVTTQLISTVSINTIPCPNTSCAGPNGTRLAASMNNISFVNPSIDILQAYYNHITGVFDDQFPHFPPYVFNFTADYPQLILEVPTRGREVIVLDYESTVELVLQGTNLVTGLDHPMHLHGYSFYVVGYGFGNFDKDKDPLTYNLVDPPLQNTVIVPKNGWTAIRFIANNPGVWFMHCHLERHASWGMETVFIVKNGNDSNATLLPPPPDMPPC</sequence>
<dbReference type="EMBL" id="CM037154">
    <property type="protein sequence ID" value="KAH7860397.1"/>
    <property type="molecule type" value="Genomic_DNA"/>
</dbReference>
<evidence type="ECO:0000313" key="2">
    <source>
        <dbReference type="Proteomes" id="UP000828048"/>
    </source>
</evidence>
<comment type="caution">
    <text evidence="1">The sequence shown here is derived from an EMBL/GenBank/DDBJ whole genome shotgun (WGS) entry which is preliminary data.</text>
</comment>
<evidence type="ECO:0000313" key="1">
    <source>
        <dbReference type="EMBL" id="KAH7860397.1"/>
    </source>
</evidence>
<keyword evidence="2" id="KW-1185">Reference proteome</keyword>
<proteinExistence type="predicted"/>
<gene>
    <name evidence="1" type="ORF">Vadar_012968</name>
</gene>
<protein>
    <submittedName>
        <fullName evidence="1">Uncharacterized protein</fullName>
    </submittedName>
</protein>
<name>A0ACB7Z5Z5_9ERIC</name>